<protein>
    <submittedName>
        <fullName evidence="1">Uncharacterized protein</fullName>
    </submittedName>
</protein>
<evidence type="ECO:0000313" key="1">
    <source>
        <dbReference type="EMBL" id="KKM60928.1"/>
    </source>
</evidence>
<dbReference type="AlphaFoldDB" id="A0A0F9IUB5"/>
<name>A0A0F9IUB5_9ZZZZ</name>
<dbReference type="EMBL" id="LAZR01011584">
    <property type="protein sequence ID" value="KKM60928.1"/>
    <property type="molecule type" value="Genomic_DNA"/>
</dbReference>
<organism evidence="1">
    <name type="scientific">marine sediment metagenome</name>
    <dbReference type="NCBI Taxonomy" id="412755"/>
    <lineage>
        <taxon>unclassified sequences</taxon>
        <taxon>metagenomes</taxon>
        <taxon>ecological metagenomes</taxon>
    </lineage>
</organism>
<gene>
    <name evidence="1" type="ORF">LCGC14_1536820</name>
</gene>
<sequence>MVVHSPEKMPLAVLARRLTLEPPSIEHLIGFIGQSEVFAIFLELVREYVPDHEREIMRGPVWERVESFRRRFEEEYFPLAEFAFGDEESLEYMVHAIPVELMGWEYDQYHEFGNFRPGVTLLLGLVVNPFDYAFEESEAARVPILEDCTELVGAELVARIPARGWDSEALRAACDDTSYAGVADFAEWLCAATGLWMLDATYEMYAEECWDRGIVDELTKQWPLVKQRLDRGYEMYAWLEASPVKNFTKVLDFLVPRLTAVGPKAPKTLIEVFAEEAAAKAEAEATQGCHIGRMMRRPGM</sequence>
<reference evidence="1" key="1">
    <citation type="journal article" date="2015" name="Nature">
        <title>Complex archaea that bridge the gap between prokaryotes and eukaryotes.</title>
        <authorList>
            <person name="Spang A."/>
            <person name="Saw J.H."/>
            <person name="Jorgensen S.L."/>
            <person name="Zaremba-Niedzwiedzka K."/>
            <person name="Martijn J."/>
            <person name="Lind A.E."/>
            <person name="van Eijk R."/>
            <person name="Schleper C."/>
            <person name="Guy L."/>
            <person name="Ettema T.J."/>
        </authorList>
    </citation>
    <scope>NUCLEOTIDE SEQUENCE</scope>
</reference>
<proteinExistence type="predicted"/>
<comment type="caution">
    <text evidence="1">The sequence shown here is derived from an EMBL/GenBank/DDBJ whole genome shotgun (WGS) entry which is preliminary data.</text>
</comment>
<accession>A0A0F9IUB5</accession>